<evidence type="ECO:0000256" key="3">
    <source>
        <dbReference type="PROSITE-ProRule" id="PRU00221"/>
    </source>
</evidence>
<feature type="transmembrane region" description="Helical" evidence="5">
    <location>
        <begin position="156"/>
        <end position="174"/>
    </location>
</feature>
<dbReference type="InterPro" id="IPR015943">
    <property type="entry name" value="WD40/YVTN_repeat-like_dom_sf"/>
</dbReference>
<keyword evidence="1 3" id="KW-0853">WD repeat</keyword>
<keyword evidence="5" id="KW-1133">Transmembrane helix</keyword>
<feature type="repeat" description="WD" evidence="3">
    <location>
        <begin position="372"/>
        <end position="413"/>
    </location>
</feature>
<gene>
    <name evidence="6" type="ordered locus">mll2069</name>
</gene>
<dbReference type="PROSITE" id="PS00678">
    <property type="entry name" value="WD_REPEATS_1"/>
    <property type="match status" value="4"/>
</dbReference>
<dbReference type="InterPro" id="IPR020472">
    <property type="entry name" value="WD40_PAC1"/>
</dbReference>
<feature type="repeat" description="WD" evidence="3">
    <location>
        <begin position="456"/>
        <end position="497"/>
    </location>
</feature>
<feature type="repeat" description="WD" evidence="3">
    <location>
        <begin position="498"/>
        <end position="539"/>
    </location>
</feature>
<feature type="repeat" description="WD" evidence="3">
    <location>
        <begin position="287"/>
        <end position="328"/>
    </location>
</feature>
<dbReference type="PANTHER" id="PTHR19848:SF8">
    <property type="entry name" value="F-BOX AND WD REPEAT DOMAIN CONTAINING 7"/>
    <property type="match status" value="1"/>
</dbReference>
<dbReference type="InterPro" id="IPR019775">
    <property type="entry name" value="WD40_repeat_CS"/>
</dbReference>
<dbReference type="SMART" id="SM00320">
    <property type="entry name" value="WD40"/>
    <property type="match status" value="7"/>
</dbReference>
<feature type="compositionally biased region" description="Basic and acidic residues" evidence="4">
    <location>
        <begin position="186"/>
        <end position="215"/>
    </location>
</feature>
<evidence type="ECO:0000256" key="4">
    <source>
        <dbReference type="SAM" id="MobiDB-lite"/>
    </source>
</evidence>
<protein>
    <submittedName>
        <fullName evidence="6">Probable transcriptional repressor</fullName>
    </submittedName>
</protein>
<dbReference type="PROSITE" id="PS50082">
    <property type="entry name" value="WD_REPEATS_2"/>
    <property type="match status" value="6"/>
</dbReference>
<name>Q98J75_RHILO</name>
<dbReference type="SUPFAM" id="SSF50978">
    <property type="entry name" value="WD40 repeat-like"/>
    <property type="match status" value="1"/>
</dbReference>
<feature type="transmembrane region" description="Helical" evidence="5">
    <location>
        <begin position="104"/>
        <end position="125"/>
    </location>
</feature>
<evidence type="ECO:0000256" key="1">
    <source>
        <dbReference type="ARBA" id="ARBA00022574"/>
    </source>
</evidence>
<dbReference type="PRINTS" id="PR00320">
    <property type="entry name" value="GPROTEINBRPT"/>
</dbReference>
<accession>Q98J75</accession>
<keyword evidence="5" id="KW-0812">Transmembrane</keyword>
<feature type="transmembrane region" description="Helical" evidence="5">
    <location>
        <begin position="66"/>
        <end position="84"/>
    </location>
</feature>
<dbReference type="InterPro" id="IPR036322">
    <property type="entry name" value="WD40_repeat_dom_sf"/>
</dbReference>
<reference evidence="6 7" key="1">
    <citation type="journal article" date="2000" name="DNA Res.">
        <title>Complete genome structure of the nitrogen-fixing symbiotic bacterium Mesorhizobium loti.</title>
        <authorList>
            <person name="Kaneko T."/>
            <person name="Nakamura Y."/>
            <person name="Sato S."/>
            <person name="Asamizu E."/>
            <person name="Kato T."/>
            <person name="Sasamoto S."/>
            <person name="Watanabe A."/>
            <person name="Idesawa K."/>
            <person name="Ishikawa A."/>
            <person name="Kawashima K."/>
            <person name="Kimura T."/>
            <person name="Kishida Y."/>
            <person name="Kiyokawa C."/>
            <person name="Kohara M."/>
            <person name="Matsumoto M."/>
            <person name="Matsuno A."/>
            <person name="Mochizuki Y."/>
            <person name="Nakayama S."/>
            <person name="Nakazaki N."/>
            <person name="Shimpo S."/>
            <person name="Sugimoto M."/>
            <person name="Takeuchi C."/>
            <person name="Yamada M."/>
            <person name="Tabata S."/>
        </authorList>
    </citation>
    <scope>NUCLEOTIDE SEQUENCE [LARGE SCALE GENOMIC DNA]</scope>
    <source>
        <strain evidence="7">LMG 29417 / CECT 9101 / MAFF 303099</strain>
    </source>
</reference>
<feature type="compositionally biased region" description="Pro residues" evidence="4">
    <location>
        <begin position="222"/>
        <end position="240"/>
    </location>
</feature>
<dbReference type="PROSITE" id="PS50294">
    <property type="entry name" value="WD_REPEATS_REGION"/>
    <property type="match status" value="4"/>
</dbReference>
<dbReference type="Gene3D" id="2.130.10.10">
    <property type="entry name" value="YVTN repeat-like/Quinoprotein amine dehydrogenase"/>
    <property type="match status" value="3"/>
</dbReference>
<dbReference type="HOGENOM" id="CLU_526582_0_0_5"/>
<proteinExistence type="predicted"/>
<sequence length="586" mass="61309">MSSHFRAFAPTRHSHRRPLDSAAALRKIGCGEGIRCDHNLPISTPMPSPAGLPHEPRTMTRLADRLLAVLLMALAAACLVHLYLLPGGKDFGLTAMREPWATQLVAFSLLAFACLAGAVLFWAGLLPGRPAHLTGAPLFGRAAEVQETGRPGLRKIFLALPLIVLAALAVDRFGPWGGGEVTARPNEPKMAEPKPSEPKPDEPKLTEPKPAEPKGQDVASAPPAPVPAPAPQPAPPPIAANPPPVAVPAAPPVAMPPAPVAPPEVAVIPPPTVAPLPPPPPAAPTQPDGHRDAVVWLAVAPDGRSIMSASTDRVIKLWDIGGKQLIRNLGVHKDMARTALYMPDGVSALTGGDDGEIVLRKLADGAVLHVFQAGQNGGVNKLAISPDGKRAVSGHDTGNVIVWDLVNNSVLHVLTGHDWSISAVAVSPDGKQALSGSIDGTLKLWDIESGKQLRSWHGHEQGTYGAVFTADAHRLITGSGDLTIKVWDLDSGREVKRFEGHEGTVYALALSADGKRLLSGSLDGTARLWDMETGNQIALFDSQTGPIYAVAFAPDGTVLTGGYDRTIRDWPAAGGDGVVLFAGAPG</sequence>
<organism evidence="6 7">
    <name type="scientific">Mesorhizobium japonicum (strain LMG 29417 / CECT 9101 / MAFF 303099)</name>
    <name type="common">Mesorhizobium loti (strain MAFF 303099)</name>
    <dbReference type="NCBI Taxonomy" id="266835"/>
    <lineage>
        <taxon>Bacteria</taxon>
        <taxon>Pseudomonadati</taxon>
        <taxon>Pseudomonadota</taxon>
        <taxon>Alphaproteobacteria</taxon>
        <taxon>Hyphomicrobiales</taxon>
        <taxon>Phyllobacteriaceae</taxon>
        <taxon>Mesorhizobium</taxon>
    </lineage>
</organism>
<dbReference type="CDD" id="cd00200">
    <property type="entry name" value="WD40"/>
    <property type="match status" value="1"/>
</dbReference>
<feature type="repeat" description="WD" evidence="3">
    <location>
        <begin position="540"/>
        <end position="570"/>
    </location>
</feature>
<evidence type="ECO:0000313" key="7">
    <source>
        <dbReference type="Proteomes" id="UP000000552"/>
    </source>
</evidence>
<evidence type="ECO:0000256" key="2">
    <source>
        <dbReference type="ARBA" id="ARBA00022737"/>
    </source>
</evidence>
<feature type="repeat" description="WD" evidence="3">
    <location>
        <begin position="414"/>
        <end position="455"/>
    </location>
</feature>
<dbReference type="KEGG" id="mlo:mll2069"/>
<feature type="region of interest" description="Disordered" evidence="4">
    <location>
        <begin position="180"/>
        <end position="240"/>
    </location>
</feature>
<dbReference type="PANTHER" id="PTHR19848">
    <property type="entry name" value="WD40 REPEAT PROTEIN"/>
    <property type="match status" value="1"/>
</dbReference>
<evidence type="ECO:0000313" key="6">
    <source>
        <dbReference type="EMBL" id="BAB49291.1"/>
    </source>
</evidence>
<keyword evidence="5" id="KW-0472">Membrane</keyword>
<evidence type="ECO:0000256" key="5">
    <source>
        <dbReference type="SAM" id="Phobius"/>
    </source>
</evidence>
<keyword evidence="2" id="KW-0677">Repeat</keyword>
<dbReference type="eggNOG" id="COG2319">
    <property type="taxonomic scope" value="Bacteria"/>
</dbReference>
<dbReference type="EMBL" id="BA000012">
    <property type="protein sequence ID" value="BAB49291.1"/>
    <property type="molecule type" value="Genomic_DNA"/>
</dbReference>
<dbReference type="AlphaFoldDB" id="Q98J75"/>
<dbReference type="InterPro" id="IPR001680">
    <property type="entry name" value="WD40_rpt"/>
</dbReference>
<dbReference type="Pfam" id="PF00400">
    <property type="entry name" value="WD40"/>
    <property type="match status" value="6"/>
</dbReference>
<dbReference type="Proteomes" id="UP000000552">
    <property type="component" value="Chromosome"/>
</dbReference>